<feature type="chain" id="PRO_5009188760" evidence="2">
    <location>
        <begin position="20"/>
        <end position="97"/>
    </location>
</feature>
<evidence type="ECO:0000313" key="4">
    <source>
        <dbReference type="Proteomes" id="UP000095767"/>
    </source>
</evidence>
<proteinExistence type="predicted"/>
<sequence length="97" mass="10312">MASLGQLVLAAGLAFLVLAAQDHVKHGSEEAAAGLFMTAACIPPPPEENSPPVQPLPARQRPRIPPSGPSDRCNDEVNRQKPSWGRTASRRLVIEAP</sequence>
<dbReference type="EMBL" id="LWDX02024059">
    <property type="protein sequence ID" value="OEL31137.1"/>
    <property type="molecule type" value="Genomic_DNA"/>
</dbReference>
<accession>A0A1E5W157</accession>
<feature type="compositionally biased region" description="Pro residues" evidence="1">
    <location>
        <begin position="43"/>
        <end position="55"/>
    </location>
</feature>
<protein>
    <submittedName>
        <fullName evidence="3">Uncharacterized protein</fullName>
    </submittedName>
</protein>
<evidence type="ECO:0000256" key="2">
    <source>
        <dbReference type="SAM" id="SignalP"/>
    </source>
</evidence>
<organism evidence="3 4">
    <name type="scientific">Dichanthelium oligosanthes</name>
    <dbReference type="NCBI Taxonomy" id="888268"/>
    <lineage>
        <taxon>Eukaryota</taxon>
        <taxon>Viridiplantae</taxon>
        <taxon>Streptophyta</taxon>
        <taxon>Embryophyta</taxon>
        <taxon>Tracheophyta</taxon>
        <taxon>Spermatophyta</taxon>
        <taxon>Magnoliopsida</taxon>
        <taxon>Liliopsida</taxon>
        <taxon>Poales</taxon>
        <taxon>Poaceae</taxon>
        <taxon>PACMAD clade</taxon>
        <taxon>Panicoideae</taxon>
        <taxon>Panicodae</taxon>
        <taxon>Paniceae</taxon>
        <taxon>Dichantheliinae</taxon>
        <taxon>Dichanthelium</taxon>
    </lineage>
</organism>
<dbReference type="Proteomes" id="UP000095767">
    <property type="component" value="Unassembled WGS sequence"/>
</dbReference>
<gene>
    <name evidence="3" type="ORF">BAE44_0007845</name>
</gene>
<name>A0A1E5W157_9POAL</name>
<evidence type="ECO:0000256" key="1">
    <source>
        <dbReference type="SAM" id="MobiDB-lite"/>
    </source>
</evidence>
<feature type="signal peptide" evidence="2">
    <location>
        <begin position="1"/>
        <end position="19"/>
    </location>
</feature>
<keyword evidence="2" id="KW-0732">Signal</keyword>
<evidence type="ECO:0000313" key="3">
    <source>
        <dbReference type="EMBL" id="OEL31137.1"/>
    </source>
</evidence>
<reference evidence="3 4" key="1">
    <citation type="submission" date="2016-09" db="EMBL/GenBank/DDBJ databases">
        <title>The draft genome of Dichanthelium oligosanthes: A C3 panicoid grass species.</title>
        <authorList>
            <person name="Studer A.J."/>
            <person name="Schnable J.C."/>
            <person name="Brutnell T.P."/>
        </authorList>
    </citation>
    <scope>NUCLEOTIDE SEQUENCE [LARGE SCALE GENOMIC DNA]</scope>
    <source>
        <strain evidence="4">cv. Kellogg 1175</strain>
        <tissue evidence="3">Leaf</tissue>
    </source>
</reference>
<dbReference type="AlphaFoldDB" id="A0A1E5W157"/>
<keyword evidence="4" id="KW-1185">Reference proteome</keyword>
<feature type="region of interest" description="Disordered" evidence="1">
    <location>
        <begin position="43"/>
        <end position="97"/>
    </location>
</feature>
<comment type="caution">
    <text evidence="3">The sequence shown here is derived from an EMBL/GenBank/DDBJ whole genome shotgun (WGS) entry which is preliminary data.</text>
</comment>